<proteinExistence type="predicted"/>
<feature type="domain" description="Helicase C-terminal" evidence="1">
    <location>
        <begin position="461"/>
        <end position="629"/>
    </location>
</feature>
<dbReference type="SMART" id="SM00487">
    <property type="entry name" value="DEXDc"/>
    <property type="match status" value="1"/>
</dbReference>
<dbReference type="GO" id="GO:0005524">
    <property type="term" value="F:ATP binding"/>
    <property type="evidence" value="ECO:0007669"/>
    <property type="project" value="InterPro"/>
</dbReference>
<dbReference type="InterPro" id="IPR000330">
    <property type="entry name" value="SNF2_N"/>
</dbReference>
<keyword evidence="2" id="KW-0347">Helicase</keyword>
<sequence>MQIEVGLNEENSKFVLAGSTNELLNNRRAKIYMKDYLKAKVVGNEIIIPYEEENQEKILTNIREMITKYGFEEIKSDQVEKTLKDYYQEEENFSVFSKQAYEIRNNNFDIEDFAEFTKSLTHNLKNRSLYKLQLLSAYHLAFSQNACNFSVPGAGKTSIVYGAYTYLKNLSPENPKHINKILIIGPLSSFGPWENEYEECFGIKAKSKRLSGGMTKQEKSKYLYSFEPAELTLMSYQSVSSVIDDLIYFIKKNKVMVVLDEAHKIKNTEGGIIADSVLSIGKYCKARVVLTGTPAPNGYEDLMNLFQFLWPSKQIIRFHKYQLKEMSENPQDKRVQELIDDISPYYIRIRKSDLRLPEAINHPPIITEMGSHQRQIYDFIEKNYMDYIIDKSDSSDIRGALIKARMVRLMQAATNPSLLLKPVDQYFNEHGLTDRTNVDDSEVINKIIKYKEIETPEKYRVVLKLVNDILNKGEKVIIWAIFNQNMKELQEFLKNNAIESRLLYGEVPVELDEKQLEYETRESIIRDFHEQNSKFSVIIANPFAVSESISLHKACHNAIYLERTFNAAQFIQSKDRIHRYGLKFNDKVNYFYVLSNDSIDQTVHERLEFKENRMNRIIENEPIPLFSLVDEDDFGYDDVRTLINNYVNRVKEV</sequence>
<keyword evidence="2" id="KW-0378">Hydrolase</keyword>
<dbReference type="AlphaFoldDB" id="A0A3Q9I609"/>
<dbReference type="InterPro" id="IPR027417">
    <property type="entry name" value="P-loop_NTPase"/>
</dbReference>
<dbReference type="Pfam" id="PF00176">
    <property type="entry name" value="SNF2-rel_dom"/>
    <property type="match status" value="1"/>
</dbReference>
<keyword evidence="3" id="KW-1185">Reference proteome</keyword>
<dbReference type="Gene3D" id="3.40.50.300">
    <property type="entry name" value="P-loop containing nucleotide triphosphate hydrolases"/>
    <property type="match status" value="1"/>
</dbReference>
<keyword evidence="2" id="KW-0067">ATP-binding</keyword>
<evidence type="ECO:0000259" key="1">
    <source>
        <dbReference type="PROSITE" id="PS51194"/>
    </source>
</evidence>
<dbReference type="OrthoDB" id="9760715at2"/>
<dbReference type="Gene3D" id="3.40.50.10810">
    <property type="entry name" value="Tandem AAA-ATPase domain"/>
    <property type="match status" value="1"/>
</dbReference>
<dbReference type="GO" id="GO:0004386">
    <property type="term" value="F:helicase activity"/>
    <property type="evidence" value="ECO:0007669"/>
    <property type="project" value="UniProtKB-KW"/>
</dbReference>
<dbReference type="InterPro" id="IPR001650">
    <property type="entry name" value="Helicase_C-like"/>
</dbReference>
<dbReference type="RefSeq" id="WP_126994854.1">
    <property type="nucleotide sequence ID" value="NZ_CP034346.1"/>
</dbReference>
<organism evidence="2 3">
    <name type="scientific">Paenibacillus lutimineralis</name>
    <dbReference type="NCBI Taxonomy" id="2707005"/>
    <lineage>
        <taxon>Bacteria</taxon>
        <taxon>Bacillati</taxon>
        <taxon>Bacillota</taxon>
        <taxon>Bacilli</taxon>
        <taxon>Bacillales</taxon>
        <taxon>Paenibacillaceae</taxon>
        <taxon>Paenibacillus</taxon>
    </lineage>
</organism>
<dbReference type="Pfam" id="PF00271">
    <property type="entry name" value="Helicase_C"/>
    <property type="match status" value="1"/>
</dbReference>
<evidence type="ECO:0000313" key="3">
    <source>
        <dbReference type="Proteomes" id="UP000270678"/>
    </source>
</evidence>
<gene>
    <name evidence="2" type="ORF">EI981_01705</name>
</gene>
<dbReference type="PANTHER" id="PTHR10799">
    <property type="entry name" value="SNF2/RAD54 HELICASE FAMILY"/>
    <property type="match status" value="1"/>
</dbReference>
<dbReference type="EMBL" id="CP034346">
    <property type="protein sequence ID" value="AZS13308.1"/>
    <property type="molecule type" value="Genomic_DNA"/>
</dbReference>
<evidence type="ECO:0000313" key="2">
    <source>
        <dbReference type="EMBL" id="AZS13308.1"/>
    </source>
</evidence>
<reference evidence="3" key="1">
    <citation type="submission" date="2018-12" db="EMBL/GenBank/DDBJ databases">
        <title>Complete genome sequence of Paenibacillus sp. MBLB1234.</title>
        <authorList>
            <person name="Nam Y.-D."/>
            <person name="Kang J."/>
            <person name="Chung W.-H."/>
            <person name="Park Y.S."/>
        </authorList>
    </citation>
    <scope>NUCLEOTIDE SEQUENCE [LARGE SCALE GENOMIC DNA]</scope>
    <source>
        <strain evidence="3">MBLB1234</strain>
    </source>
</reference>
<dbReference type="PROSITE" id="PS51194">
    <property type="entry name" value="HELICASE_CTER"/>
    <property type="match status" value="1"/>
</dbReference>
<keyword evidence="2" id="KW-0547">Nucleotide-binding</keyword>
<dbReference type="SMART" id="SM00490">
    <property type="entry name" value="HELICc"/>
    <property type="match status" value="1"/>
</dbReference>
<dbReference type="InterPro" id="IPR014001">
    <property type="entry name" value="Helicase_ATP-bd"/>
</dbReference>
<accession>A0A3Q9I609</accession>
<name>A0A3Q9I609_9BACL</name>
<dbReference type="Proteomes" id="UP000270678">
    <property type="component" value="Chromosome"/>
</dbReference>
<dbReference type="SUPFAM" id="SSF52540">
    <property type="entry name" value="P-loop containing nucleoside triphosphate hydrolases"/>
    <property type="match status" value="2"/>
</dbReference>
<protein>
    <submittedName>
        <fullName evidence="2">DEAD/DEAH box helicase</fullName>
    </submittedName>
</protein>
<dbReference type="KEGG" id="plut:EI981_01705"/>
<dbReference type="InterPro" id="IPR038718">
    <property type="entry name" value="SNF2-like_sf"/>
</dbReference>